<dbReference type="RefSeq" id="XP_015184046.1">
    <property type="nucleotide sequence ID" value="XM_015328560.1"/>
</dbReference>
<reference evidence="2" key="1">
    <citation type="submission" date="2025-08" db="UniProtKB">
        <authorList>
            <consortium name="RefSeq"/>
        </authorList>
    </citation>
    <scope>IDENTIFICATION</scope>
    <source>
        <tissue evidence="2">Whole body</tissue>
    </source>
</reference>
<name>A0ABM1IV09_POLDO</name>
<sequence>MDDSQQLFLIEFLVDKVNIPAIRAIHEEMLPVTTCVSFQVLGLPPININEEASVDKCACLSGDVQVFKKGKSCLFALPNNVLQKPIHSFPVTMSVYKKLPPGVLPDVMLIGTHQIQLRNLINDLLSQRIFKNGNPCRSLKSTFRITTATGQGVGEATIFIRVSCFGKKIVTQFQIPHNKKPYLFKGSEDSPVFQCKRIPSNIFLPEPVRCNCPVKKSPDGSGEGQICCPETKSDMDKRKQAHCEPCCLCSQQPISNCSDLQPQQQCQAEYLNSKNYSLRTAHAVAANTCISCCSPQPIKDITCAPCCGTKGTTFDELLKEKPVRKCGCIIKEKPTCNCKQTCS</sequence>
<accession>A0ABM1IV09</accession>
<dbReference type="Pfam" id="PF14924">
    <property type="entry name" value="MAP10_N"/>
    <property type="match status" value="1"/>
</dbReference>
<dbReference type="GeneID" id="107070397"/>
<protein>
    <submittedName>
        <fullName evidence="2">Uncharacterized protein LOC107070397</fullName>
    </submittedName>
</protein>
<gene>
    <name evidence="2" type="primary">LOC107070397</name>
</gene>
<evidence type="ECO:0000313" key="2">
    <source>
        <dbReference type="RefSeq" id="XP_015184046.1"/>
    </source>
</evidence>
<keyword evidence="1" id="KW-1185">Reference proteome</keyword>
<evidence type="ECO:0000313" key="1">
    <source>
        <dbReference type="Proteomes" id="UP000694924"/>
    </source>
</evidence>
<proteinExistence type="predicted"/>
<organism evidence="1 2">
    <name type="scientific">Polistes dominula</name>
    <name type="common">European paper wasp</name>
    <name type="synonym">Vespa dominula</name>
    <dbReference type="NCBI Taxonomy" id="743375"/>
    <lineage>
        <taxon>Eukaryota</taxon>
        <taxon>Metazoa</taxon>
        <taxon>Ecdysozoa</taxon>
        <taxon>Arthropoda</taxon>
        <taxon>Hexapoda</taxon>
        <taxon>Insecta</taxon>
        <taxon>Pterygota</taxon>
        <taxon>Neoptera</taxon>
        <taxon>Endopterygota</taxon>
        <taxon>Hymenoptera</taxon>
        <taxon>Apocrita</taxon>
        <taxon>Aculeata</taxon>
        <taxon>Vespoidea</taxon>
        <taxon>Vespidae</taxon>
        <taxon>Polistinae</taxon>
        <taxon>Polistini</taxon>
        <taxon>Polistes</taxon>
    </lineage>
</organism>
<dbReference type="Proteomes" id="UP000694924">
    <property type="component" value="Unplaced"/>
</dbReference>